<dbReference type="AlphaFoldDB" id="D4JTD4"/>
<organism evidence="1 2">
    <name type="scientific">[Eubacterium] siraeum 70/3</name>
    <dbReference type="NCBI Taxonomy" id="657319"/>
    <lineage>
        <taxon>Bacteria</taxon>
        <taxon>Bacillati</taxon>
        <taxon>Bacillota</taxon>
        <taxon>Clostridia</taxon>
        <taxon>Eubacteriales</taxon>
        <taxon>Oscillospiraceae</taxon>
        <taxon>Oscillospiraceae incertae sedis</taxon>
    </lineage>
</organism>
<name>D4JTD4_9FIRM</name>
<evidence type="ECO:0000313" key="2">
    <source>
        <dbReference type="Proteomes" id="UP000008803"/>
    </source>
</evidence>
<dbReference type="EMBL" id="FP929044">
    <property type="protein sequence ID" value="CBK96353.1"/>
    <property type="molecule type" value="Genomic_DNA"/>
</dbReference>
<protein>
    <submittedName>
        <fullName evidence="1">Uncharacterized protein</fullName>
    </submittedName>
</protein>
<dbReference type="KEGG" id="esu:EUS_11740"/>
<accession>D4JTD4</accession>
<sequence>MMYYHLKMVIRQIEYESQVFRQNISERHTKTLENLIFEKQSLQPAILHKQQAHSQNINT</sequence>
<reference evidence="1 2" key="2">
    <citation type="submission" date="2010-03" db="EMBL/GenBank/DDBJ databases">
        <authorList>
            <person name="Pajon A."/>
        </authorList>
    </citation>
    <scope>NUCLEOTIDE SEQUENCE [LARGE SCALE GENOMIC DNA]</scope>
    <source>
        <strain evidence="1 2">70/3</strain>
    </source>
</reference>
<dbReference type="Proteomes" id="UP000008803">
    <property type="component" value="Chromosome"/>
</dbReference>
<reference evidence="1 2" key="1">
    <citation type="submission" date="2010-03" db="EMBL/GenBank/DDBJ databases">
        <title>The genome sequence of Eubacterium siraeum 70/3.</title>
        <authorList>
            <consortium name="metaHIT consortium -- http://www.metahit.eu/"/>
            <person name="Pajon A."/>
            <person name="Turner K."/>
            <person name="Parkhill J."/>
            <person name="Duncan S."/>
            <person name="Flint H."/>
        </authorList>
    </citation>
    <scope>NUCLEOTIDE SEQUENCE [LARGE SCALE GENOMIC DNA]</scope>
    <source>
        <strain evidence="1 2">70/3</strain>
    </source>
</reference>
<evidence type="ECO:0000313" key="1">
    <source>
        <dbReference type="EMBL" id="CBK96353.1"/>
    </source>
</evidence>
<proteinExistence type="predicted"/>
<gene>
    <name evidence="1" type="ORF">EUS_11740</name>
</gene>
<dbReference type="HOGENOM" id="CLU_2953618_0_0_9"/>
<dbReference type="BioCyc" id="ESIR657319:G136K-994-MONOMER"/>